<dbReference type="PROSITE" id="PS51340">
    <property type="entry name" value="MOSC"/>
    <property type="match status" value="1"/>
</dbReference>
<dbReference type="GO" id="GO:0003824">
    <property type="term" value="F:catalytic activity"/>
    <property type="evidence" value="ECO:0007669"/>
    <property type="project" value="InterPro"/>
</dbReference>
<accession>A0AAW2HGL2</accession>
<proteinExistence type="predicted"/>
<protein>
    <recommendedName>
        <fullName evidence="1">MOSC domain-containing protein</fullName>
    </recommendedName>
</protein>
<dbReference type="Pfam" id="PF03473">
    <property type="entry name" value="MOSC"/>
    <property type="match status" value="1"/>
</dbReference>
<dbReference type="PANTHER" id="PTHR14237:SF19">
    <property type="entry name" value="MITOCHONDRIAL AMIDOXIME REDUCING COMPONENT 1"/>
    <property type="match status" value="1"/>
</dbReference>
<feature type="domain" description="MOSC" evidence="1">
    <location>
        <begin position="195"/>
        <end position="357"/>
    </location>
</feature>
<dbReference type="InterPro" id="IPR005302">
    <property type="entry name" value="MoCF_Sase_C"/>
</dbReference>
<comment type="caution">
    <text evidence="2">The sequence shown here is derived from an EMBL/GenBank/DDBJ whole genome shotgun (WGS) entry which is preliminary data.</text>
</comment>
<organism evidence="2">
    <name type="scientific">Menopon gallinae</name>
    <name type="common">poultry shaft louse</name>
    <dbReference type="NCBI Taxonomy" id="328185"/>
    <lineage>
        <taxon>Eukaryota</taxon>
        <taxon>Metazoa</taxon>
        <taxon>Ecdysozoa</taxon>
        <taxon>Arthropoda</taxon>
        <taxon>Hexapoda</taxon>
        <taxon>Insecta</taxon>
        <taxon>Pterygota</taxon>
        <taxon>Neoptera</taxon>
        <taxon>Paraneoptera</taxon>
        <taxon>Psocodea</taxon>
        <taxon>Troctomorpha</taxon>
        <taxon>Phthiraptera</taxon>
        <taxon>Amblycera</taxon>
        <taxon>Menoponidae</taxon>
        <taxon>Menopon</taxon>
    </lineage>
</organism>
<dbReference type="GO" id="GO:0030151">
    <property type="term" value="F:molybdenum ion binding"/>
    <property type="evidence" value="ECO:0007669"/>
    <property type="project" value="InterPro"/>
</dbReference>
<sequence length="374" mass="41592">MFSLPGNALATGRTINDQIAVVSMEFPSNFGTVGKVAAVAVVSVIFISWLQRIRGRRIPTAWTEIGEVSHLCIYPLKSGKAIRCSRLSCTDSGVALGDARDRMFLVIDANGKCQSGREYPRLTQVAAEVVAGRLKLSGPDCDSSVEVVLPSEGDPVRLRIWEAAAEGIDCGDDAAEWITRYLRARTPLRILYRSRNVSGKDLNPGMKKLLKMTKNSTVKSDAGLFSDTFSYHLVTQSSIDDLNRRLEDGKVTLFNFRPNIVVKGEAILPFEEDRWAWVKIGDVVFRFLAPCMRCSFTTIDPETAIRSADREPIATLKRYRLVRDPRIRELVYTPTMGIYLGARSEGVISVGDKVFIPETLRAFPETSGQFRSIF</sequence>
<dbReference type="EMBL" id="JARGDH010000005">
    <property type="protein sequence ID" value="KAL0268970.1"/>
    <property type="molecule type" value="Genomic_DNA"/>
</dbReference>
<gene>
    <name evidence="2" type="ORF">PYX00_010730</name>
</gene>
<dbReference type="InterPro" id="IPR005303">
    <property type="entry name" value="MOCOS_middle"/>
</dbReference>
<dbReference type="GO" id="GO:0030170">
    <property type="term" value="F:pyridoxal phosphate binding"/>
    <property type="evidence" value="ECO:0007669"/>
    <property type="project" value="InterPro"/>
</dbReference>
<dbReference type="SUPFAM" id="SSF141673">
    <property type="entry name" value="MOSC N-terminal domain-like"/>
    <property type="match status" value="1"/>
</dbReference>
<evidence type="ECO:0000259" key="1">
    <source>
        <dbReference type="PROSITE" id="PS51340"/>
    </source>
</evidence>
<dbReference type="PANTHER" id="PTHR14237">
    <property type="entry name" value="MOLYBDOPTERIN COFACTOR SULFURASE MOSC"/>
    <property type="match status" value="1"/>
</dbReference>
<evidence type="ECO:0000313" key="2">
    <source>
        <dbReference type="EMBL" id="KAL0268970.1"/>
    </source>
</evidence>
<dbReference type="InterPro" id="IPR011037">
    <property type="entry name" value="Pyrv_Knase-like_insert_dom_sf"/>
</dbReference>
<dbReference type="Pfam" id="PF03476">
    <property type="entry name" value="MOSC_N"/>
    <property type="match status" value="1"/>
</dbReference>
<dbReference type="AlphaFoldDB" id="A0AAW2HGL2"/>
<reference evidence="2" key="1">
    <citation type="journal article" date="2024" name="Gigascience">
        <title>Chromosome-level genome of the poultry shaft louse Menopon gallinae provides insight into the host-switching and adaptive evolution of parasitic lice.</title>
        <authorList>
            <person name="Xu Y."/>
            <person name="Ma L."/>
            <person name="Liu S."/>
            <person name="Liang Y."/>
            <person name="Liu Q."/>
            <person name="He Z."/>
            <person name="Tian L."/>
            <person name="Duan Y."/>
            <person name="Cai W."/>
            <person name="Li H."/>
            <person name="Song F."/>
        </authorList>
    </citation>
    <scope>NUCLEOTIDE SEQUENCE</scope>
    <source>
        <strain evidence="2">Cailab_2023a</strain>
    </source>
</reference>
<dbReference type="SUPFAM" id="SSF50800">
    <property type="entry name" value="PK beta-barrel domain-like"/>
    <property type="match status" value="1"/>
</dbReference>
<name>A0AAW2HGL2_9NEOP</name>